<dbReference type="InterPro" id="IPR004358">
    <property type="entry name" value="Sig_transdc_His_kin-like_C"/>
</dbReference>
<dbReference type="Pfam" id="PF02702">
    <property type="entry name" value="KdpD"/>
    <property type="match status" value="1"/>
</dbReference>
<keyword evidence="8 16" id="KW-0418">Kinase</keyword>
<dbReference type="SUPFAM" id="SSF47384">
    <property type="entry name" value="Homodimeric domain of signal transducing histidine kinase"/>
    <property type="match status" value="1"/>
</dbReference>
<dbReference type="EMBL" id="JAKOAV010000018">
    <property type="protein sequence ID" value="MDF9408782.1"/>
    <property type="molecule type" value="Genomic_DNA"/>
</dbReference>
<dbReference type="GO" id="GO:0005524">
    <property type="term" value="F:ATP binding"/>
    <property type="evidence" value="ECO:0007669"/>
    <property type="project" value="UniProtKB-KW"/>
</dbReference>
<dbReference type="InterPro" id="IPR038318">
    <property type="entry name" value="KdpD_sf"/>
</dbReference>
<dbReference type="Gene3D" id="3.40.50.620">
    <property type="entry name" value="HUPs"/>
    <property type="match status" value="1"/>
</dbReference>
<dbReference type="CDD" id="cd00082">
    <property type="entry name" value="HisKA"/>
    <property type="match status" value="1"/>
</dbReference>
<evidence type="ECO:0000256" key="3">
    <source>
        <dbReference type="ARBA" id="ARBA00012438"/>
    </source>
</evidence>
<dbReference type="SMART" id="SM00388">
    <property type="entry name" value="HisKA"/>
    <property type="match status" value="1"/>
</dbReference>
<dbReference type="GO" id="GO:0005737">
    <property type="term" value="C:cytoplasm"/>
    <property type="evidence" value="ECO:0007669"/>
    <property type="project" value="UniProtKB-ARBA"/>
</dbReference>
<evidence type="ECO:0000256" key="1">
    <source>
        <dbReference type="ARBA" id="ARBA00000085"/>
    </source>
</evidence>
<dbReference type="InterPro" id="IPR027417">
    <property type="entry name" value="P-loop_NTPase"/>
</dbReference>
<dbReference type="Pfam" id="PF02518">
    <property type="entry name" value="HATPase_c"/>
    <property type="match status" value="1"/>
</dbReference>
<dbReference type="CDD" id="cd00075">
    <property type="entry name" value="HATPase"/>
    <property type="match status" value="1"/>
</dbReference>
<evidence type="ECO:0000256" key="11">
    <source>
        <dbReference type="ARBA" id="ARBA00023012"/>
    </source>
</evidence>
<dbReference type="AlphaFoldDB" id="A0A9X4GZG7"/>
<dbReference type="InterPro" id="IPR003661">
    <property type="entry name" value="HisK_dim/P_dom"/>
</dbReference>
<dbReference type="Gene3D" id="3.30.565.10">
    <property type="entry name" value="Histidine kinase-like ATPase, C-terminal domain"/>
    <property type="match status" value="1"/>
</dbReference>
<sequence length="902" mass="99057">MVKEKRADPDALLASLTDDKQGKLTVFLGAAAGVGKTYDMLGAALERLAEGVDVVIGWVETHGRVETENLLKSLPAVPPRRLQYRGKEFSEMDLDALLTRRPQLALVDELAHTNVPGSRHTRRYQDVEELLAAGINVYTTLNIQHLETLNDIVAQVTGVTVRETVPDRILEKAAQIHLVDIPAEELIQRLKEGKVYVPGQAEHALRKFFRPGNINALRELALRYTAKIVDRQVESYMRVHGIPGPWPTGERIMVCISPSPFSAQLIRTARRMAEGLKAEWLAVNVETPRRLPASEAEKDRLSRNKRLAEELGAETISLTGNDVAEELLELARKRNVSQIVIGKPLHSRFWDWMNGSIVDRVIRHSQGISIHVLPGKAKQEQEKVTAKTERRPFPVYPYAGSLLIMLLVTAVAGLASSYLTLVNIAMIYLLPVLMSAVRWGTGPAVTAAAAGALIFDYFFVPPTHSFTVGDLRYLISFSIFLLVALLTGTLSARLRQQITNARQRETRTAALYALSREIAAVAELRQVLESVARKVAESVEGQVVVLLPDKDGKLEQQACSSNQEGSFLNESERAAATWAFEHGEVTGRGTDNLGGVNGLYLPLRTEQSTRGVLGIKIESVEKYLQPEQRRLLEAFAGLAAVAIARVQLIEQAREAHLLAESERLRVALFDSLSHDLRTPLASIIGAVTGLLEHENIYSPAARHDLLQTIQQGATRMNRFVGNLLDMARLESGMLKLNKEWCDIQDIIGVAVSHVGEPLNSRPLKIELQPDLPLVKADYVLLEQVMVNLLDNALKYSDAGSEIAIDARESDQNVIISVTDRGPNIPPEDLERIFDKFYRLHSPRQVSGTGLGLAISKGFIEAHGGSIGASNNPAGGVVITIILPSDADGQEETLDAGKGDNNG</sequence>
<dbReference type="InterPro" id="IPR014729">
    <property type="entry name" value="Rossmann-like_a/b/a_fold"/>
</dbReference>
<dbReference type="GO" id="GO:0005886">
    <property type="term" value="C:plasma membrane"/>
    <property type="evidence" value="ECO:0007669"/>
    <property type="project" value="TreeGrafter"/>
</dbReference>
<dbReference type="EC" id="2.7.13.3" evidence="3"/>
<evidence type="ECO:0000256" key="13">
    <source>
        <dbReference type="ARBA" id="ARBA00057300"/>
    </source>
</evidence>
<dbReference type="FunFam" id="3.40.50.300:FF:000483">
    <property type="entry name" value="Sensor histidine kinase KdpD"/>
    <property type="match status" value="1"/>
</dbReference>
<evidence type="ECO:0000256" key="8">
    <source>
        <dbReference type="ARBA" id="ARBA00022777"/>
    </source>
</evidence>
<evidence type="ECO:0000256" key="12">
    <source>
        <dbReference type="ARBA" id="ARBA00023136"/>
    </source>
</evidence>
<feature type="transmembrane region" description="Helical" evidence="14">
    <location>
        <begin position="402"/>
        <end position="430"/>
    </location>
</feature>
<dbReference type="GO" id="GO:0000155">
    <property type="term" value="F:phosphorelay sensor kinase activity"/>
    <property type="evidence" value="ECO:0007669"/>
    <property type="project" value="InterPro"/>
</dbReference>
<dbReference type="Proteomes" id="UP001154312">
    <property type="component" value="Unassembled WGS sequence"/>
</dbReference>
<keyword evidence="5" id="KW-0808">Transferase</keyword>
<dbReference type="SUPFAM" id="SSF55874">
    <property type="entry name" value="ATPase domain of HSP90 chaperone/DNA topoisomerase II/histidine kinase"/>
    <property type="match status" value="1"/>
</dbReference>
<dbReference type="InterPro" id="IPR003852">
    <property type="entry name" value="Sig_transdc_His_kinase_KdpD_N"/>
</dbReference>
<keyword evidence="7" id="KW-0547">Nucleotide-binding</keyword>
<dbReference type="FunFam" id="3.30.565.10:FF:000042">
    <property type="entry name" value="Two-component sensor histidine kinase KdpD"/>
    <property type="match status" value="1"/>
</dbReference>
<evidence type="ECO:0000313" key="16">
    <source>
        <dbReference type="EMBL" id="MDF9408782.1"/>
    </source>
</evidence>
<feature type="domain" description="Histidine kinase" evidence="15">
    <location>
        <begin position="671"/>
        <end position="886"/>
    </location>
</feature>
<protein>
    <recommendedName>
        <fullName evidence="3">histidine kinase</fullName>
        <ecNumber evidence="3">2.7.13.3</ecNumber>
    </recommendedName>
</protein>
<keyword evidence="9" id="KW-0067">ATP-binding</keyword>
<dbReference type="InterPro" id="IPR029016">
    <property type="entry name" value="GAF-like_dom_sf"/>
</dbReference>
<comment type="caution">
    <text evidence="16">The sequence shown here is derived from an EMBL/GenBank/DDBJ whole genome shotgun (WGS) entry which is preliminary data.</text>
</comment>
<evidence type="ECO:0000256" key="2">
    <source>
        <dbReference type="ARBA" id="ARBA00004141"/>
    </source>
</evidence>
<keyword evidence="4" id="KW-0597">Phosphoprotein</keyword>
<feature type="transmembrane region" description="Helical" evidence="14">
    <location>
        <begin position="442"/>
        <end position="460"/>
    </location>
</feature>
<evidence type="ECO:0000259" key="15">
    <source>
        <dbReference type="PROSITE" id="PS50109"/>
    </source>
</evidence>
<keyword evidence="17" id="KW-1185">Reference proteome</keyword>
<feature type="transmembrane region" description="Helical" evidence="14">
    <location>
        <begin position="472"/>
        <end position="494"/>
    </location>
</feature>
<keyword evidence="12 14" id="KW-0472">Membrane</keyword>
<dbReference type="Pfam" id="PF13492">
    <property type="entry name" value="GAF_3"/>
    <property type="match status" value="1"/>
</dbReference>
<keyword evidence="6 14" id="KW-0812">Transmembrane</keyword>
<dbReference type="SUPFAM" id="SSF55781">
    <property type="entry name" value="GAF domain-like"/>
    <property type="match status" value="1"/>
</dbReference>
<keyword evidence="10 14" id="KW-1133">Transmembrane helix</keyword>
<reference evidence="16" key="1">
    <citation type="submission" date="2022-02" db="EMBL/GenBank/DDBJ databases">
        <authorList>
            <person name="Leng L."/>
        </authorList>
    </citation>
    <scope>NUCLEOTIDE SEQUENCE</scope>
    <source>
        <strain evidence="16">JI</strain>
    </source>
</reference>
<dbReference type="InterPro" id="IPR025201">
    <property type="entry name" value="KdpD_TM"/>
</dbReference>
<dbReference type="Pfam" id="PF00582">
    <property type="entry name" value="Usp"/>
    <property type="match status" value="1"/>
</dbReference>
<dbReference type="Gene3D" id="3.30.450.40">
    <property type="match status" value="1"/>
</dbReference>
<evidence type="ECO:0000256" key="14">
    <source>
        <dbReference type="SAM" id="Phobius"/>
    </source>
</evidence>
<dbReference type="InterPro" id="IPR036890">
    <property type="entry name" value="HATPase_C_sf"/>
</dbReference>
<dbReference type="InterPro" id="IPR006016">
    <property type="entry name" value="UspA"/>
</dbReference>
<dbReference type="PRINTS" id="PR00344">
    <property type="entry name" value="BCTRLSENSOR"/>
</dbReference>
<dbReference type="InterPro" id="IPR003594">
    <property type="entry name" value="HATPase_dom"/>
</dbReference>
<comment type="catalytic activity">
    <reaction evidence="1">
        <text>ATP + protein L-histidine = ADP + protein N-phospho-L-histidine.</text>
        <dbReference type="EC" id="2.7.13.3"/>
    </reaction>
</comment>
<dbReference type="InterPro" id="IPR052023">
    <property type="entry name" value="Histidine_kinase_KdpD"/>
</dbReference>
<dbReference type="Pfam" id="PF00512">
    <property type="entry name" value="HisKA"/>
    <property type="match status" value="1"/>
</dbReference>
<dbReference type="PANTHER" id="PTHR45569:SF1">
    <property type="entry name" value="SENSOR PROTEIN KDPD"/>
    <property type="match status" value="1"/>
</dbReference>
<dbReference type="PROSITE" id="PS50109">
    <property type="entry name" value="HIS_KIN"/>
    <property type="match status" value="1"/>
</dbReference>
<dbReference type="CDD" id="cd01987">
    <property type="entry name" value="USP_KdpD-like"/>
    <property type="match status" value="1"/>
</dbReference>
<comment type="function">
    <text evidence="13">Member of the two-component regulatory system KdpD/KdpE involved in the regulation of the kdp operon. KdpD may function as a membrane-associated protein kinase that phosphorylates KdpE in response to environmental signals.</text>
</comment>
<evidence type="ECO:0000256" key="10">
    <source>
        <dbReference type="ARBA" id="ARBA00022989"/>
    </source>
</evidence>
<organism evidence="16 17">
    <name type="scientific">Pelotomaculum isophthalicicum JI</name>
    <dbReference type="NCBI Taxonomy" id="947010"/>
    <lineage>
        <taxon>Bacteria</taxon>
        <taxon>Bacillati</taxon>
        <taxon>Bacillota</taxon>
        <taxon>Clostridia</taxon>
        <taxon>Eubacteriales</taxon>
        <taxon>Desulfotomaculaceae</taxon>
        <taxon>Pelotomaculum</taxon>
    </lineage>
</organism>
<evidence type="ECO:0000256" key="6">
    <source>
        <dbReference type="ARBA" id="ARBA00022692"/>
    </source>
</evidence>
<dbReference type="Pfam" id="PF13493">
    <property type="entry name" value="DUF4118"/>
    <property type="match status" value="1"/>
</dbReference>
<comment type="subcellular location">
    <subcellularLocation>
        <location evidence="2">Membrane</location>
        <topology evidence="2">Multi-pass membrane protein</topology>
    </subcellularLocation>
</comment>
<dbReference type="InterPro" id="IPR005467">
    <property type="entry name" value="His_kinase_dom"/>
</dbReference>
<dbReference type="Gene3D" id="1.20.120.620">
    <property type="entry name" value="Backbone structure of the membrane domain of e. Coli histidine kinase receptor kdpd"/>
    <property type="match status" value="1"/>
</dbReference>
<evidence type="ECO:0000256" key="7">
    <source>
        <dbReference type="ARBA" id="ARBA00022741"/>
    </source>
</evidence>
<evidence type="ECO:0000313" key="17">
    <source>
        <dbReference type="Proteomes" id="UP001154312"/>
    </source>
</evidence>
<dbReference type="SUPFAM" id="SSF52402">
    <property type="entry name" value="Adenine nucleotide alpha hydrolases-like"/>
    <property type="match status" value="1"/>
</dbReference>
<proteinExistence type="predicted"/>
<evidence type="ECO:0000256" key="4">
    <source>
        <dbReference type="ARBA" id="ARBA00022553"/>
    </source>
</evidence>
<dbReference type="Gene3D" id="1.10.287.130">
    <property type="match status" value="1"/>
</dbReference>
<dbReference type="GO" id="GO:0042802">
    <property type="term" value="F:identical protein binding"/>
    <property type="evidence" value="ECO:0007669"/>
    <property type="project" value="UniProtKB-ARBA"/>
</dbReference>
<dbReference type="InterPro" id="IPR003018">
    <property type="entry name" value="GAF"/>
</dbReference>
<dbReference type="SMART" id="SM00387">
    <property type="entry name" value="HATPase_c"/>
    <property type="match status" value="1"/>
</dbReference>
<dbReference type="PANTHER" id="PTHR45569">
    <property type="entry name" value="SENSOR PROTEIN KDPD"/>
    <property type="match status" value="1"/>
</dbReference>
<accession>A0A9X4GZG7</accession>
<name>A0A9X4GZG7_9FIRM</name>
<keyword evidence="11" id="KW-0902">Two-component regulatory system</keyword>
<evidence type="ECO:0000256" key="9">
    <source>
        <dbReference type="ARBA" id="ARBA00022840"/>
    </source>
</evidence>
<dbReference type="InterPro" id="IPR036097">
    <property type="entry name" value="HisK_dim/P_sf"/>
</dbReference>
<dbReference type="Gene3D" id="3.40.50.300">
    <property type="entry name" value="P-loop containing nucleotide triphosphate hydrolases"/>
    <property type="match status" value="1"/>
</dbReference>
<dbReference type="RefSeq" id="WP_277444168.1">
    <property type="nucleotide sequence ID" value="NZ_JAKOAV010000018.1"/>
</dbReference>
<gene>
    <name evidence="16" type="ORF">L7E55_10510</name>
</gene>
<evidence type="ECO:0000256" key="5">
    <source>
        <dbReference type="ARBA" id="ARBA00022679"/>
    </source>
</evidence>